<feature type="non-terminal residue" evidence="2">
    <location>
        <position position="1"/>
    </location>
</feature>
<dbReference type="EMBL" id="GEGO01006984">
    <property type="protein sequence ID" value="JAR88420.1"/>
    <property type="molecule type" value="Transcribed_RNA"/>
</dbReference>
<evidence type="ECO:0000313" key="2">
    <source>
        <dbReference type="EMBL" id="JAR88420.1"/>
    </source>
</evidence>
<accession>A0A147BCC2</accession>
<dbReference type="AlphaFoldDB" id="A0A147BCC2"/>
<dbReference type="Pfam" id="PF25298">
    <property type="entry name" value="Baculo_FP_2nd"/>
    <property type="match status" value="1"/>
</dbReference>
<protein>
    <submittedName>
        <fullName evidence="2">Putative myosin heavy chain clone 203-like protein</fullName>
    </submittedName>
</protein>
<name>A0A147BCC2_IXORI</name>
<dbReference type="InterPro" id="IPR057251">
    <property type="entry name" value="FP_C"/>
</dbReference>
<evidence type="ECO:0000259" key="1">
    <source>
        <dbReference type="Pfam" id="PF25298"/>
    </source>
</evidence>
<feature type="domain" description="FP protein C-terminal" evidence="1">
    <location>
        <begin position="107"/>
        <end position="158"/>
    </location>
</feature>
<proteinExistence type="predicted"/>
<reference evidence="2" key="1">
    <citation type="journal article" date="2018" name="PLoS Negl. Trop. Dis.">
        <title>Sialome diversity of ticks revealed by RNAseq of single tick salivary glands.</title>
        <authorList>
            <person name="Perner J."/>
            <person name="Kropackova S."/>
            <person name="Kopacek P."/>
            <person name="Ribeiro J.M."/>
        </authorList>
    </citation>
    <scope>NUCLEOTIDE SEQUENCE</scope>
    <source>
        <strain evidence="2">Siblings of single egg batch collected in Ceske Budejovice</strain>
        <tissue evidence="2">Salivary glands</tissue>
    </source>
</reference>
<dbReference type="Gene3D" id="3.30.70.1820">
    <property type="entry name" value="L1 transposable element, RRM domain"/>
    <property type="match status" value="1"/>
</dbReference>
<sequence>LNSRVEELEQYQRTNNIEIKGVPSEGDPTDVVKRICSLIDVPANDSDIDVCHRVPTFRQDTKNIIVRFVHRTKRNKVLEKAKKHKLTTASLDYGGAASPIYVNEHLTSLNKKLPGAAIAQKRRVGWRFVWSAGGKIFARKNDTAEAVRIMCLDDVAKIAN</sequence>
<organism evidence="2">
    <name type="scientific">Ixodes ricinus</name>
    <name type="common">Common tick</name>
    <name type="synonym">Acarus ricinus</name>
    <dbReference type="NCBI Taxonomy" id="34613"/>
    <lineage>
        <taxon>Eukaryota</taxon>
        <taxon>Metazoa</taxon>
        <taxon>Ecdysozoa</taxon>
        <taxon>Arthropoda</taxon>
        <taxon>Chelicerata</taxon>
        <taxon>Arachnida</taxon>
        <taxon>Acari</taxon>
        <taxon>Parasitiformes</taxon>
        <taxon>Ixodida</taxon>
        <taxon>Ixodoidea</taxon>
        <taxon>Ixodidae</taxon>
        <taxon>Ixodinae</taxon>
        <taxon>Ixodes</taxon>
    </lineage>
</organism>